<proteinExistence type="predicted"/>
<dbReference type="AlphaFoldDB" id="A0A1F4XTJ7"/>
<accession>A0A1F4XTJ7</accession>
<feature type="transmembrane region" description="Helical" evidence="1">
    <location>
        <begin position="7"/>
        <end position="28"/>
    </location>
</feature>
<feature type="transmembrane region" description="Helical" evidence="1">
    <location>
        <begin position="125"/>
        <end position="146"/>
    </location>
</feature>
<comment type="caution">
    <text evidence="2">The sequence shown here is derived from an EMBL/GenBank/DDBJ whole genome shotgun (WGS) entry which is preliminary data.</text>
</comment>
<keyword evidence="1" id="KW-1133">Transmembrane helix</keyword>
<keyword evidence="1" id="KW-0472">Membrane</keyword>
<dbReference type="EMBL" id="MEWW01000007">
    <property type="protein sequence ID" value="OGC84934.1"/>
    <property type="molecule type" value="Genomic_DNA"/>
</dbReference>
<name>A0A1F4XTJ7_9BACT</name>
<organism evidence="2 3">
    <name type="scientific">Candidatus Adlerbacteria bacterium RIFCSPHIGHO2_12_FULL_53_18</name>
    <dbReference type="NCBI Taxonomy" id="1797242"/>
    <lineage>
        <taxon>Bacteria</taxon>
        <taxon>Candidatus Adleribacteriota</taxon>
    </lineage>
</organism>
<feature type="transmembrane region" description="Helical" evidence="1">
    <location>
        <begin position="40"/>
        <end position="64"/>
    </location>
</feature>
<feature type="transmembrane region" description="Helical" evidence="1">
    <location>
        <begin position="76"/>
        <end position="97"/>
    </location>
</feature>
<keyword evidence="1" id="KW-0812">Transmembrane</keyword>
<protein>
    <recommendedName>
        <fullName evidence="4">DedA family protein</fullName>
    </recommendedName>
</protein>
<evidence type="ECO:0000313" key="2">
    <source>
        <dbReference type="EMBL" id="OGC84934.1"/>
    </source>
</evidence>
<evidence type="ECO:0008006" key="4">
    <source>
        <dbReference type="Google" id="ProtNLM"/>
    </source>
</evidence>
<sequence>MKRFAYLLRFLPILFFVGLTITFFYFSPEGILSLVGVENAYVLLFVLAFLGGLTTGSGIPYHVVLISFAAGGLNPLILGITTALAVTFGDCTTYYVGYFGGQLMPVRVQTALKKLSFLKERYPRLLPTIFFLYGACVPFSSDLVTIPMGFLKYPLWRVMLPLGLGTVIFNTALAYAAVYLYGWLAPFT</sequence>
<gene>
    <name evidence="2" type="ORF">A3F55_02855</name>
</gene>
<evidence type="ECO:0000256" key="1">
    <source>
        <dbReference type="SAM" id="Phobius"/>
    </source>
</evidence>
<feature type="transmembrane region" description="Helical" evidence="1">
    <location>
        <begin position="158"/>
        <end position="182"/>
    </location>
</feature>
<evidence type="ECO:0000313" key="3">
    <source>
        <dbReference type="Proteomes" id="UP000178091"/>
    </source>
</evidence>
<reference evidence="2 3" key="1">
    <citation type="journal article" date="2016" name="Nat. Commun.">
        <title>Thousands of microbial genomes shed light on interconnected biogeochemical processes in an aquifer system.</title>
        <authorList>
            <person name="Anantharaman K."/>
            <person name="Brown C.T."/>
            <person name="Hug L.A."/>
            <person name="Sharon I."/>
            <person name="Castelle C.J."/>
            <person name="Probst A.J."/>
            <person name="Thomas B.C."/>
            <person name="Singh A."/>
            <person name="Wilkins M.J."/>
            <person name="Karaoz U."/>
            <person name="Brodie E.L."/>
            <person name="Williams K.H."/>
            <person name="Hubbard S.S."/>
            <person name="Banfield J.F."/>
        </authorList>
    </citation>
    <scope>NUCLEOTIDE SEQUENCE [LARGE SCALE GENOMIC DNA]</scope>
</reference>
<dbReference type="Proteomes" id="UP000178091">
    <property type="component" value="Unassembled WGS sequence"/>
</dbReference>